<dbReference type="PANTHER" id="PTHR45138">
    <property type="entry name" value="REGULATORY COMPONENTS OF SENSORY TRANSDUCTION SYSTEM"/>
    <property type="match status" value="1"/>
</dbReference>
<dbReference type="InterPro" id="IPR050469">
    <property type="entry name" value="Diguanylate_Cyclase"/>
</dbReference>
<dbReference type="InterPro" id="IPR029787">
    <property type="entry name" value="Nucleotide_cyclase"/>
</dbReference>
<dbReference type="FunFam" id="3.30.70.270:FF:000001">
    <property type="entry name" value="Diguanylate cyclase domain protein"/>
    <property type="match status" value="1"/>
</dbReference>
<dbReference type="Gene3D" id="3.30.70.270">
    <property type="match status" value="1"/>
</dbReference>
<feature type="transmembrane region" description="Helical" evidence="1">
    <location>
        <begin position="70"/>
        <end position="87"/>
    </location>
</feature>
<dbReference type="PROSITE" id="PS50887">
    <property type="entry name" value="GGDEF"/>
    <property type="match status" value="1"/>
</dbReference>
<dbReference type="CDD" id="cd01949">
    <property type="entry name" value="GGDEF"/>
    <property type="match status" value="1"/>
</dbReference>
<dbReference type="AlphaFoldDB" id="A0A1F2UJS2"/>
<dbReference type="GO" id="GO:1902201">
    <property type="term" value="P:negative regulation of bacterial-type flagellum-dependent cell motility"/>
    <property type="evidence" value="ECO:0007669"/>
    <property type="project" value="TreeGrafter"/>
</dbReference>
<feature type="domain" description="GGDEF" evidence="2">
    <location>
        <begin position="154"/>
        <end position="280"/>
    </location>
</feature>
<comment type="caution">
    <text evidence="3">The sequence shown here is derived from an EMBL/GenBank/DDBJ whole genome shotgun (WGS) entry which is preliminary data.</text>
</comment>
<evidence type="ECO:0000256" key="1">
    <source>
        <dbReference type="SAM" id="Phobius"/>
    </source>
</evidence>
<dbReference type="SMART" id="SM00267">
    <property type="entry name" value="GGDEF"/>
    <property type="match status" value="1"/>
</dbReference>
<keyword evidence="1" id="KW-1133">Transmembrane helix</keyword>
<dbReference type="EMBL" id="MELI01000071">
    <property type="protein sequence ID" value="OFW33258.1"/>
    <property type="molecule type" value="Genomic_DNA"/>
</dbReference>
<dbReference type="NCBIfam" id="TIGR00254">
    <property type="entry name" value="GGDEF"/>
    <property type="match status" value="1"/>
</dbReference>
<gene>
    <name evidence="3" type="ORF">A2074_05025</name>
</gene>
<dbReference type="GO" id="GO:0005886">
    <property type="term" value="C:plasma membrane"/>
    <property type="evidence" value="ECO:0007669"/>
    <property type="project" value="TreeGrafter"/>
</dbReference>
<proteinExistence type="predicted"/>
<keyword evidence="1" id="KW-0812">Transmembrane</keyword>
<protein>
    <recommendedName>
        <fullName evidence="2">GGDEF domain-containing protein</fullName>
    </recommendedName>
</protein>
<dbReference type="PANTHER" id="PTHR45138:SF9">
    <property type="entry name" value="DIGUANYLATE CYCLASE DGCM-RELATED"/>
    <property type="match status" value="1"/>
</dbReference>
<organism evidence="3 4">
    <name type="scientific">Candidatus Aquicultor primus</name>
    <dbReference type="NCBI Taxonomy" id="1797195"/>
    <lineage>
        <taxon>Bacteria</taxon>
        <taxon>Bacillati</taxon>
        <taxon>Actinomycetota</taxon>
        <taxon>Candidatus Aquicultoria</taxon>
        <taxon>Candidatus Aquicultorales</taxon>
        <taxon>Candidatus Aquicultoraceae</taxon>
        <taxon>Candidatus Aquicultor</taxon>
    </lineage>
</organism>
<evidence type="ECO:0000313" key="4">
    <source>
        <dbReference type="Proteomes" id="UP000178086"/>
    </source>
</evidence>
<dbReference type="InterPro" id="IPR000160">
    <property type="entry name" value="GGDEF_dom"/>
</dbReference>
<dbReference type="Proteomes" id="UP000178086">
    <property type="component" value="Unassembled WGS sequence"/>
</dbReference>
<dbReference type="GO" id="GO:0052621">
    <property type="term" value="F:diguanylate cyclase activity"/>
    <property type="evidence" value="ECO:0007669"/>
    <property type="project" value="TreeGrafter"/>
</dbReference>
<feature type="transmembrane region" description="Helical" evidence="1">
    <location>
        <begin position="38"/>
        <end position="58"/>
    </location>
</feature>
<name>A0A1F2UJS2_9ACTN</name>
<dbReference type="InterPro" id="IPR043128">
    <property type="entry name" value="Rev_trsase/Diguanyl_cyclase"/>
</dbReference>
<reference evidence="3 4" key="1">
    <citation type="journal article" date="2016" name="Nat. Commun.">
        <title>Thousands of microbial genomes shed light on interconnected biogeochemical processes in an aquifer system.</title>
        <authorList>
            <person name="Anantharaman K."/>
            <person name="Brown C.T."/>
            <person name="Hug L.A."/>
            <person name="Sharon I."/>
            <person name="Castelle C.J."/>
            <person name="Probst A.J."/>
            <person name="Thomas B.C."/>
            <person name="Singh A."/>
            <person name="Wilkins M.J."/>
            <person name="Karaoz U."/>
            <person name="Brodie E.L."/>
            <person name="Williams K.H."/>
            <person name="Hubbard S.S."/>
            <person name="Banfield J.F."/>
        </authorList>
    </citation>
    <scope>NUCLEOTIDE SEQUENCE [LARGE SCALE GENOMIC DNA]</scope>
</reference>
<dbReference type="Pfam" id="PF00990">
    <property type="entry name" value="GGDEF"/>
    <property type="match status" value="1"/>
</dbReference>
<keyword evidence="1" id="KW-0472">Membrane</keyword>
<evidence type="ECO:0000259" key="2">
    <source>
        <dbReference type="PROSITE" id="PS50887"/>
    </source>
</evidence>
<dbReference type="GO" id="GO:0043709">
    <property type="term" value="P:cell adhesion involved in single-species biofilm formation"/>
    <property type="evidence" value="ECO:0007669"/>
    <property type="project" value="TreeGrafter"/>
</dbReference>
<evidence type="ECO:0000313" key="3">
    <source>
        <dbReference type="EMBL" id="OFW33258.1"/>
    </source>
</evidence>
<dbReference type="SUPFAM" id="SSF55073">
    <property type="entry name" value="Nucleotide cyclase"/>
    <property type="match status" value="1"/>
</dbReference>
<accession>A0A1F2UJS2</accession>
<sequence>MSVFIIASSIIIMFCALNRYRKCMSLIEEVHYSKNWKLLLALIWFFIVAYAVYGYSLIAGYQISNQRSMITAILFLGSVFVFFITSLNHKIFSQVAKLNKEIRRHVDHLEEEVKLRTEELEMLSITDNLTGLYNQRYFYKKLEEESYRANRQNGQVFLLLFDVDKFKDYNDAYGHLAGDKALQIVGKTIRESIRTHIDTGCRYGGDEFTIILPDLKREQALAVARRILNKLNEYDIQVSIGLIPCRGCDSKNPKRFLKLADQAMYAAKHEGGNRIKLYMPAVEQSSSETPEDINDAAKWSCI</sequence>